<comment type="subcellular location">
    <subcellularLocation>
        <location evidence="1">Membrane</location>
        <topology evidence="1">Multi-pass membrane protein</topology>
    </subcellularLocation>
</comment>
<name>A0AAE9Y808_9ACTN</name>
<evidence type="ECO:0000313" key="8">
    <source>
        <dbReference type="Proteomes" id="UP001216390"/>
    </source>
</evidence>
<dbReference type="AlphaFoldDB" id="A0AAE9Y808"/>
<dbReference type="GO" id="GO:0008324">
    <property type="term" value="F:monoatomic cation transmembrane transporter activity"/>
    <property type="evidence" value="ECO:0007669"/>
    <property type="project" value="InterPro"/>
</dbReference>
<keyword evidence="4 5" id="KW-0472">Membrane</keyword>
<dbReference type="Gene3D" id="3.30.70.100">
    <property type="match status" value="1"/>
</dbReference>
<dbReference type="EMBL" id="CP116942">
    <property type="protein sequence ID" value="WCO68720.1"/>
    <property type="molecule type" value="Genomic_DNA"/>
</dbReference>
<organism evidence="7 8">
    <name type="scientific">Iamia majanohamensis</name>
    <dbReference type="NCBI Taxonomy" id="467976"/>
    <lineage>
        <taxon>Bacteria</taxon>
        <taxon>Bacillati</taxon>
        <taxon>Actinomycetota</taxon>
        <taxon>Acidimicrobiia</taxon>
        <taxon>Acidimicrobiales</taxon>
        <taxon>Iamiaceae</taxon>
        <taxon>Iamia</taxon>
    </lineage>
</organism>
<dbReference type="Proteomes" id="UP001216390">
    <property type="component" value="Chromosome"/>
</dbReference>
<feature type="transmembrane region" description="Helical" evidence="5">
    <location>
        <begin position="217"/>
        <end position="234"/>
    </location>
</feature>
<keyword evidence="8" id="KW-1185">Reference proteome</keyword>
<feature type="transmembrane region" description="Helical" evidence="5">
    <location>
        <begin position="119"/>
        <end position="137"/>
    </location>
</feature>
<proteinExistence type="predicted"/>
<sequence length="262" mass="27867">MTVSRFHIASMDCPAEEQLVRMALSRLDGIDRVEVNLEQRDVLIEHSTDPAQLGSALRSLNLGTSHVDDTSEIGPSGSDRTERIALIFALVVNAGFFITELTVGILSRSMGLVADSLDMGADASVYALSLAAVGTAVARKQRLARTSAYLQFGLAALGLVEVGRRFFVESELPDTRTMITMSVLALVGNIVVLAVLHRVRTGEAHLEASWIFTANDIKVNLLVIAAAVGVALTSSGVPDLMAGAIIFAVVARGARRILAISR</sequence>
<feature type="transmembrane region" description="Helical" evidence="5">
    <location>
        <begin position="149"/>
        <end position="167"/>
    </location>
</feature>
<dbReference type="CDD" id="cd00371">
    <property type="entry name" value="HMA"/>
    <property type="match status" value="1"/>
</dbReference>
<dbReference type="InterPro" id="IPR006121">
    <property type="entry name" value="HMA_dom"/>
</dbReference>
<dbReference type="GO" id="GO:0016020">
    <property type="term" value="C:membrane"/>
    <property type="evidence" value="ECO:0007669"/>
    <property type="project" value="UniProtKB-SubCell"/>
</dbReference>
<feature type="transmembrane region" description="Helical" evidence="5">
    <location>
        <begin position="179"/>
        <end position="196"/>
    </location>
</feature>
<dbReference type="SUPFAM" id="SSF161111">
    <property type="entry name" value="Cation efflux protein transmembrane domain-like"/>
    <property type="match status" value="1"/>
</dbReference>
<dbReference type="Pfam" id="PF01545">
    <property type="entry name" value="Cation_efflux"/>
    <property type="match status" value="1"/>
</dbReference>
<dbReference type="InterPro" id="IPR058533">
    <property type="entry name" value="Cation_efflux_TM"/>
</dbReference>
<dbReference type="SUPFAM" id="SSF55008">
    <property type="entry name" value="HMA, heavy metal-associated domain"/>
    <property type="match status" value="1"/>
</dbReference>
<keyword evidence="2 5" id="KW-0812">Transmembrane</keyword>
<keyword evidence="3 5" id="KW-1133">Transmembrane helix</keyword>
<dbReference type="RefSeq" id="WP_272738236.1">
    <property type="nucleotide sequence ID" value="NZ_CP116942.1"/>
</dbReference>
<feature type="transmembrane region" description="Helical" evidence="5">
    <location>
        <begin position="84"/>
        <end position="107"/>
    </location>
</feature>
<reference evidence="7" key="1">
    <citation type="submission" date="2023-01" db="EMBL/GenBank/DDBJ databases">
        <title>The diversity of Class Acidimicrobiia in South China Sea sediment environments and the proposal of Iamia marina sp. nov., a novel species of the genus Iamia.</title>
        <authorList>
            <person name="He Y."/>
            <person name="Tian X."/>
        </authorList>
    </citation>
    <scope>NUCLEOTIDE SEQUENCE</scope>
    <source>
        <strain evidence="7">DSM 19957</strain>
    </source>
</reference>
<dbReference type="PROSITE" id="PS50846">
    <property type="entry name" value="HMA_2"/>
    <property type="match status" value="1"/>
</dbReference>
<accession>A0AAE9Y808</accession>
<dbReference type="Gene3D" id="1.20.1510.10">
    <property type="entry name" value="Cation efflux protein transmembrane domain"/>
    <property type="match status" value="1"/>
</dbReference>
<gene>
    <name evidence="7" type="ORF">PO878_08270</name>
</gene>
<dbReference type="InterPro" id="IPR027469">
    <property type="entry name" value="Cation_efflux_TMD_sf"/>
</dbReference>
<dbReference type="GO" id="GO:0046872">
    <property type="term" value="F:metal ion binding"/>
    <property type="evidence" value="ECO:0007669"/>
    <property type="project" value="InterPro"/>
</dbReference>
<protein>
    <submittedName>
        <fullName evidence="7">Cation transporter</fullName>
    </submittedName>
</protein>
<feature type="domain" description="HMA" evidence="6">
    <location>
        <begin position="2"/>
        <end position="65"/>
    </location>
</feature>
<dbReference type="KEGG" id="ima:PO878_08270"/>
<dbReference type="Pfam" id="PF00403">
    <property type="entry name" value="HMA"/>
    <property type="match status" value="1"/>
</dbReference>
<evidence type="ECO:0000313" key="7">
    <source>
        <dbReference type="EMBL" id="WCO68720.1"/>
    </source>
</evidence>
<evidence type="ECO:0000256" key="2">
    <source>
        <dbReference type="ARBA" id="ARBA00022692"/>
    </source>
</evidence>
<evidence type="ECO:0000259" key="6">
    <source>
        <dbReference type="PROSITE" id="PS50846"/>
    </source>
</evidence>
<evidence type="ECO:0000256" key="3">
    <source>
        <dbReference type="ARBA" id="ARBA00022989"/>
    </source>
</evidence>
<evidence type="ECO:0000256" key="4">
    <source>
        <dbReference type="ARBA" id="ARBA00023136"/>
    </source>
</evidence>
<evidence type="ECO:0000256" key="5">
    <source>
        <dbReference type="SAM" id="Phobius"/>
    </source>
</evidence>
<evidence type="ECO:0000256" key="1">
    <source>
        <dbReference type="ARBA" id="ARBA00004141"/>
    </source>
</evidence>
<dbReference type="InterPro" id="IPR036163">
    <property type="entry name" value="HMA_dom_sf"/>
</dbReference>